<keyword evidence="1" id="KW-0472">Membrane</keyword>
<evidence type="ECO:0008006" key="4">
    <source>
        <dbReference type="Google" id="ProtNLM"/>
    </source>
</evidence>
<evidence type="ECO:0000313" key="3">
    <source>
        <dbReference type="Proteomes" id="UP000176424"/>
    </source>
</evidence>
<proteinExistence type="predicted"/>
<protein>
    <recommendedName>
        <fullName evidence="4">ComEC/Rec2-related protein domain-containing protein</fullName>
    </recommendedName>
</protein>
<keyword evidence="1" id="KW-0812">Transmembrane</keyword>
<dbReference type="AlphaFoldDB" id="A0A1F4ZSI6"/>
<name>A0A1F4ZSI6_9BACT</name>
<sequence>MGFFIILLQSILKFDFIKASIVFLALQGISIFVMETPLEIGVIKLLIFVFLSYLVSRFEDSIFKWLVVVISAGLILG</sequence>
<feature type="transmembrane region" description="Helical" evidence="1">
    <location>
        <begin position="12"/>
        <end position="34"/>
    </location>
</feature>
<evidence type="ECO:0000256" key="1">
    <source>
        <dbReference type="SAM" id="Phobius"/>
    </source>
</evidence>
<evidence type="ECO:0000313" key="2">
    <source>
        <dbReference type="EMBL" id="OGD09345.1"/>
    </source>
</evidence>
<dbReference type="STRING" id="1797263.A2397_04945"/>
<comment type="caution">
    <text evidence="2">The sequence shown here is derived from an EMBL/GenBank/DDBJ whole genome shotgun (WGS) entry which is preliminary data.</text>
</comment>
<organism evidence="2 3">
    <name type="scientific">Candidatus Amesbacteria bacterium RIFOXYB1_FULL_44_23</name>
    <dbReference type="NCBI Taxonomy" id="1797263"/>
    <lineage>
        <taxon>Bacteria</taxon>
        <taxon>Candidatus Amesiibacteriota</taxon>
    </lineage>
</organism>
<accession>A0A1F4ZSI6</accession>
<keyword evidence="1" id="KW-1133">Transmembrane helix</keyword>
<dbReference type="Proteomes" id="UP000176424">
    <property type="component" value="Unassembled WGS sequence"/>
</dbReference>
<reference evidence="2 3" key="1">
    <citation type="journal article" date="2016" name="Nat. Commun.">
        <title>Thousands of microbial genomes shed light on interconnected biogeochemical processes in an aquifer system.</title>
        <authorList>
            <person name="Anantharaman K."/>
            <person name="Brown C.T."/>
            <person name="Hug L.A."/>
            <person name="Sharon I."/>
            <person name="Castelle C.J."/>
            <person name="Probst A.J."/>
            <person name="Thomas B.C."/>
            <person name="Singh A."/>
            <person name="Wilkins M.J."/>
            <person name="Karaoz U."/>
            <person name="Brodie E.L."/>
            <person name="Williams K.H."/>
            <person name="Hubbard S.S."/>
            <person name="Banfield J.F."/>
        </authorList>
    </citation>
    <scope>NUCLEOTIDE SEQUENCE [LARGE SCALE GENOMIC DNA]</scope>
</reference>
<dbReference type="EMBL" id="MEXR01000033">
    <property type="protein sequence ID" value="OGD09345.1"/>
    <property type="molecule type" value="Genomic_DNA"/>
</dbReference>
<gene>
    <name evidence="2" type="ORF">A2397_04945</name>
</gene>